<dbReference type="GO" id="GO:0005524">
    <property type="term" value="F:ATP binding"/>
    <property type="evidence" value="ECO:0007669"/>
    <property type="project" value="UniProtKB-KW"/>
</dbReference>
<dbReference type="InterPro" id="IPR024704">
    <property type="entry name" value="SMC"/>
</dbReference>
<dbReference type="InterPro" id="IPR036277">
    <property type="entry name" value="SMC_hinge_sf"/>
</dbReference>
<dbReference type="SUPFAM" id="SSF75553">
    <property type="entry name" value="Smc hinge domain"/>
    <property type="match status" value="1"/>
</dbReference>
<dbReference type="InterPro" id="IPR003395">
    <property type="entry name" value="RecF/RecN/SMC_N"/>
</dbReference>
<dbReference type="GO" id="GO:0016887">
    <property type="term" value="F:ATP hydrolysis activity"/>
    <property type="evidence" value="ECO:0007669"/>
    <property type="project" value="InterPro"/>
</dbReference>
<dbReference type="PANTHER" id="PTHR18937">
    <property type="entry name" value="STRUCTURAL MAINTENANCE OF CHROMOSOMES SMC FAMILY MEMBER"/>
    <property type="match status" value="1"/>
</dbReference>
<keyword evidence="3" id="KW-0547">Nucleotide-binding</keyword>
<keyword evidence="6" id="KW-0226">DNA condensation</keyword>
<comment type="subcellular location">
    <subcellularLocation>
        <location evidence="1">Nucleus</location>
    </subcellularLocation>
</comment>
<comment type="similarity">
    <text evidence="2">Belongs to the SMC family. SMC4 subfamily.</text>
</comment>
<evidence type="ECO:0000256" key="9">
    <source>
        <dbReference type="SAM" id="MobiDB-lite"/>
    </source>
</evidence>
<dbReference type="Gene3D" id="1.20.1060.20">
    <property type="match status" value="1"/>
</dbReference>
<keyword evidence="5 8" id="KW-0175">Coiled coil</keyword>
<dbReference type="SUPFAM" id="SSF52540">
    <property type="entry name" value="P-loop containing nucleoside triphosphate hydrolases"/>
    <property type="match status" value="1"/>
</dbReference>
<accession>A0A7R8ZND4</accession>
<feature type="compositionally biased region" description="Basic and acidic residues" evidence="9">
    <location>
        <begin position="747"/>
        <end position="757"/>
    </location>
</feature>
<feature type="transmembrane region" description="Helical" evidence="10">
    <location>
        <begin position="439"/>
        <end position="458"/>
    </location>
</feature>
<gene>
    <name evidence="12" type="ORF">CTOB1V02_LOCUS8139</name>
</gene>
<feature type="compositionally biased region" description="Basic and acidic residues" evidence="9">
    <location>
        <begin position="1350"/>
        <end position="1386"/>
    </location>
</feature>
<dbReference type="GO" id="GO:0000796">
    <property type="term" value="C:condensin complex"/>
    <property type="evidence" value="ECO:0007669"/>
    <property type="project" value="TreeGrafter"/>
</dbReference>
<keyword evidence="10" id="KW-1133">Transmembrane helix</keyword>
<name>A0A7R8ZND4_9CRUS</name>
<keyword evidence="10" id="KW-0812">Transmembrane</keyword>
<dbReference type="Pfam" id="PF02463">
    <property type="entry name" value="SMC_N"/>
    <property type="match status" value="1"/>
</dbReference>
<feature type="domain" description="SMC hinge" evidence="11">
    <location>
        <begin position="582"/>
        <end position="699"/>
    </location>
</feature>
<evidence type="ECO:0000259" key="11">
    <source>
        <dbReference type="SMART" id="SM00968"/>
    </source>
</evidence>
<feature type="coiled-coil region" evidence="8">
    <location>
        <begin position="518"/>
        <end position="552"/>
    </location>
</feature>
<dbReference type="PANTHER" id="PTHR18937:SF172">
    <property type="entry name" value="STRUCTURAL MAINTENANCE OF CHROMOSOMES PROTEIN"/>
    <property type="match status" value="1"/>
</dbReference>
<dbReference type="InterPro" id="IPR010935">
    <property type="entry name" value="SMC_hinge"/>
</dbReference>
<proteinExistence type="inferred from homology"/>
<feature type="coiled-coil region" evidence="8">
    <location>
        <begin position="76"/>
        <end position="226"/>
    </location>
</feature>
<evidence type="ECO:0000256" key="6">
    <source>
        <dbReference type="ARBA" id="ARBA00023067"/>
    </source>
</evidence>
<dbReference type="GO" id="GO:0005634">
    <property type="term" value="C:nucleus"/>
    <property type="evidence" value="ECO:0007669"/>
    <property type="project" value="UniProtKB-SubCell"/>
</dbReference>
<dbReference type="SMART" id="SM00968">
    <property type="entry name" value="SMC_hinge"/>
    <property type="match status" value="1"/>
</dbReference>
<feature type="non-terminal residue" evidence="12">
    <location>
        <position position="1"/>
    </location>
</feature>
<protein>
    <recommendedName>
        <fullName evidence="11">SMC hinge domain-containing protein</fullName>
    </recommendedName>
</protein>
<dbReference type="PIRSF" id="PIRSF005719">
    <property type="entry name" value="SMC"/>
    <property type="match status" value="1"/>
</dbReference>
<feature type="region of interest" description="Disordered" evidence="9">
    <location>
        <begin position="1323"/>
        <end position="1386"/>
    </location>
</feature>
<evidence type="ECO:0000256" key="1">
    <source>
        <dbReference type="ARBA" id="ARBA00004123"/>
    </source>
</evidence>
<dbReference type="GO" id="GO:0007076">
    <property type="term" value="P:mitotic chromosome condensation"/>
    <property type="evidence" value="ECO:0007669"/>
    <property type="project" value="TreeGrafter"/>
</dbReference>
<dbReference type="InterPro" id="IPR027417">
    <property type="entry name" value="P-loop_NTPase"/>
</dbReference>
<evidence type="ECO:0000256" key="3">
    <source>
        <dbReference type="ARBA" id="ARBA00022741"/>
    </source>
</evidence>
<organism evidence="12">
    <name type="scientific">Cyprideis torosa</name>
    <dbReference type="NCBI Taxonomy" id="163714"/>
    <lineage>
        <taxon>Eukaryota</taxon>
        <taxon>Metazoa</taxon>
        <taxon>Ecdysozoa</taxon>
        <taxon>Arthropoda</taxon>
        <taxon>Crustacea</taxon>
        <taxon>Oligostraca</taxon>
        <taxon>Ostracoda</taxon>
        <taxon>Podocopa</taxon>
        <taxon>Podocopida</taxon>
        <taxon>Cytherocopina</taxon>
        <taxon>Cytheroidea</taxon>
        <taxon>Cytherideidae</taxon>
        <taxon>Cyprideis</taxon>
    </lineage>
</organism>
<keyword evidence="10" id="KW-0472">Membrane</keyword>
<evidence type="ECO:0000256" key="8">
    <source>
        <dbReference type="SAM" id="Coils"/>
    </source>
</evidence>
<dbReference type="EMBL" id="OB662581">
    <property type="protein sequence ID" value="CAD7230278.1"/>
    <property type="molecule type" value="Genomic_DNA"/>
</dbReference>
<dbReference type="Pfam" id="PF06470">
    <property type="entry name" value="SMC_hinge"/>
    <property type="match status" value="1"/>
</dbReference>
<dbReference type="Gene3D" id="3.30.70.1620">
    <property type="match status" value="1"/>
</dbReference>
<evidence type="ECO:0000256" key="2">
    <source>
        <dbReference type="ARBA" id="ARBA00006005"/>
    </source>
</evidence>
<evidence type="ECO:0000256" key="4">
    <source>
        <dbReference type="ARBA" id="ARBA00022840"/>
    </source>
</evidence>
<feature type="coiled-coil region" evidence="8">
    <location>
        <begin position="3"/>
        <end position="30"/>
    </location>
</feature>
<evidence type="ECO:0000313" key="12">
    <source>
        <dbReference type="EMBL" id="CAD7230278.1"/>
    </source>
</evidence>
<feature type="coiled-coil region" evidence="8">
    <location>
        <begin position="900"/>
        <end position="1065"/>
    </location>
</feature>
<dbReference type="OrthoDB" id="5575062at2759"/>
<evidence type="ECO:0000256" key="10">
    <source>
        <dbReference type="SAM" id="Phobius"/>
    </source>
</evidence>
<keyword evidence="7" id="KW-0539">Nucleus</keyword>
<dbReference type="Gene3D" id="3.40.50.300">
    <property type="entry name" value="P-loop containing nucleotide triphosphate hydrolases"/>
    <property type="match status" value="1"/>
</dbReference>
<sequence>EPIKQLEQRVEVLLEERERKMKTVKILNKEKDALQGPKDEAQQFQRDENEIIRIKNAIYQFQVYDHEKQKAEEEGARKLLSKLDSIKQNQKEAEVQLKESQSAYTKFSSELEEAAEEFNKCEIEDTTLHEEIQKSVAELKKNMAQLKSEKLKLDKLEKVPEKNEGEIKEFEVRKESLEKSRQELEDKFDKALATLGGETQELQRKLTVEEEKLIDLRRNVNGAKSKMNLAAHDLQVYGSNEQRERTELETLLLNLQDSEGKLGDAKKLFVRDAFGQWQKTWTHADLMQSQPLSLTLKIYLQVLFIVVVLLVCLTSLALFGYSTSDRDAEPSFDNRRHSLTDAFLSKFASGNYCVDNLERLTEKGNECLLDTRSTCVNDLLRDAEDVTLIGVLRLRSRNSSVADNWNEAVANLAKRLDRQRHAPANSLTELMRQLRRSGVALLNGTLGPGFISQFLTYLEDRDTVLPSRIGGENIFLVIPFSDVNHCIERPSLENPQALSRQLKQADTQSRMPVLEAQIKKNQAERETLLAQRDNLNQELRTVQGKLQETRSSFQSTSNRSAVLRALMKEKEQGRLKGIIGRLEFSRRLGDLGGISEEYDVAISTACPALENIVVDTVETAKAASQFLKEGRVGQARFSCLHELKKNFERQAHSRIQTPQNVPRLFDLVDIPNKDHRVAFYHALRDVLVARDLNQANQVAYGAQRFRVVTLDGDLIEVSGTMSGSGTSKIRGRMGKNAPQAPQVNPQELERMEQRCGELEGEEGREEQEKQEKANTQGPCLPRVEFPAKESSIPTGSDIMDRRGVPFLPPIYDLVLNQKFRFGIRHQFHPQIRRVAWFAGVTVVQHPPVLPDPLDVRDAVDDPSGSHSVDPEDPAFGRCGGASKMIPPLGFPGGKSLMVGLGTIQNRLDEMEAMIRRDEQELWPMAFELKKLEGAMKGLAENAAFLKTRIKEQEAKVKAAAPDPKEVEQLTRVHAELEKVYNEAAEKSGVTETKVKHLKDDMEQLREAKVGVVEKRMNNCKEELRKKSQKIASEEHTAAKKLVEKFREEENKLKSEKMKVEEALAVHDDKICELTSLLKRDRHALKELELTSIAKEKVPPLATLTEEELENFEVKNEKKRMAALEEKLKGRQPNLNVIDEYFRKEEQYMDRVRELEGLIRDWDRMRENFASVSRQRLKEFMDGFNIINLKLKEMYRMIRPGGNAELELVDTTNPFLEGIEFSVRPPKETWKIITNLSGGEKTVSSLALVFALQHFRPTPFYVMDEIDAALDFKNVSIIRNYIKTANGSIIQSKNPATAASSASSSAAASSSAIFFRNPKACQVHPDSDDELPDVIRKDKKRKASSSMMMKIWDDMKEEKRMRHEEKERNKDQRHKEKMDLIKELLSK</sequence>
<evidence type="ECO:0000256" key="5">
    <source>
        <dbReference type="ARBA" id="ARBA00023054"/>
    </source>
</evidence>
<keyword evidence="4" id="KW-0067">ATP-binding</keyword>
<reference evidence="12" key="1">
    <citation type="submission" date="2020-11" db="EMBL/GenBank/DDBJ databases">
        <authorList>
            <person name="Tran Van P."/>
        </authorList>
    </citation>
    <scope>NUCLEOTIDE SEQUENCE</scope>
</reference>
<feature type="transmembrane region" description="Helical" evidence="10">
    <location>
        <begin position="298"/>
        <end position="321"/>
    </location>
</feature>
<feature type="region of interest" description="Disordered" evidence="9">
    <location>
        <begin position="721"/>
        <end position="796"/>
    </location>
</feature>
<evidence type="ECO:0000256" key="7">
    <source>
        <dbReference type="ARBA" id="ARBA00023242"/>
    </source>
</evidence>